<accession>A0A412YJY4</accession>
<organism evidence="1 2">
    <name type="scientific">Bacteroides fragilis</name>
    <dbReference type="NCBI Taxonomy" id="817"/>
    <lineage>
        <taxon>Bacteria</taxon>
        <taxon>Pseudomonadati</taxon>
        <taxon>Bacteroidota</taxon>
        <taxon>Bacteroidia</taxon>
        <taxon>Bacteroidales</taxon>
        <taxon>Bacteroidaceae</taxon>
        <taxon>Bacteroides</taxon>
    </lineage>
</organism>
<dbReference type="AlphaFoldDB" id="A0A412YJY4"/>
<name>A0A412YJY4_BACFG</name>
<gene>
    <name evidence="1" type="ORF">DWW08_04845</name>
</gene>
<reference evidence="1 2" key="1">
    <citation type="submission" date="2018-08" db="EMBL/GenBank/DDBJ databases">
        <title>A genome reference for cultivated species of the human gut microbiota.</title>
        <authorList>
            <person name="Zou Y."/>
            <person name="Xue W."/>
            <person name="Luo G."/>
        </authorList>
    </citation>
    <scope>NUCLEOTIDE SEQUENCE [LARGE SCALE GENOMIC DNA]</scope>
    <source>
        <strain evidence="1 2">AF14-26</strain>
    </source>
</reference>
<evidence type="ECO:0000313" key="1">
    <source>
        <dbReference type="EMBL" id="RGV57711.1"/>
    </source>
</evidence>
<protein>
    <submittedName>
        <fullName evidence="1">Uncharacterized protein</fullName>
    </submittedName>
</protein>
<dbReference type="Proteomes" id="UP000286270">
    <property type="component" value="Unassembled WGS sequence"/>
</dbReference>
<sequence length="78" mass="9615">MICCKERDKKHWFRKLCMQWTELAAVGFTTRPNKIFSLFSVINISHMERQNNYHNMNHKFNIYSYFCINYQTINLHHE</sequence>
<comment type="caution">
    <text evidence="1">The sequence shown here is derived from an EMBL/GenBank/DDBJ whole genome shotgun (WGS) entry which is preliminary data.</text>
</comment>
<evidence type="ECO:0000313" key="2">
    <source>
        <dbReference type="Proteomes" id="UP000286270"/>
    </source>
</evidence>
<dbReference type="EMBL" id="QRZH01000003">
    <property type="protein sequence ID" value="RGV57711.1"/>
    <property type="molecule type" value="Genomic_DNA"/>
</dbReference>
<proteinExistence type="predicted"/>